<dbReference type="SUPFAM" id="SSF53756">
    <property type="entry name" value="UDP-Glycosyltransferase/glycogen phosphorylase"/>
    <property type="match status" value="1"/>
</dbReference>
<dbReference type="GO" id="GO:0005829">
    <property type="term" value="C:cytosol"/>
    <property type="evidence" value="ECO:0007669"/>
    <property type="project" value="TreeGrafter"/>
</dbReference>
<feature type="domain" description="Glycosyltransferase 2-like" evidence="3">
    <location>
        <begin position="663"/>
        <end position="838"/>
    </location>
</feature>
<dbReference type="GO" id="GO:0009244">
    <property type="term" value="P:lipopolysaccharide core region biosynthetic process"/>
    <property type="evidence" value="ECO:0007669"/>
    <property type="project" value="TreeGrafter"/>
</dbReference>
<keyword evidence="5" id="KW-1185">Reference proteome</keyword>
<dbReference type="Proteomes" id="UP000651050">
    <property type="component" value="Unassembled WGS sequence"/>
</dbReference>
<dbReference type="InterPro" id="IPR029044">
    <property type="entry name" value="Nucleotide-diphossugar_trans"/>
</dbReference>
<evidence type="ECO:0000256" key="1">
    <source>
        <dbReference type="ARBA" id="ARBA00022676"/>
    </source>
</evidence>
<organism evidence="4 5">
    <name type="scientific">Caenimonas aquaedulcis</name>
    <dbReference type="NCBI Taxonomy" id="2793270"/>
    <lineage>
        <taxon>Bacteria</taxon>
        <taxon>Pseudomonadati</taxon>
        <taxon>Pseudomonadota</taxon>
        <taxon>Betaproteobacteria</taxon>
        <taxon>Burkholderiales</taxon>
        <taxon>Comamonadaceae</taxon>
        <taxon>Caenimonas</taxon>
    </lineage>
</organism>
<evidence type="ECO:0000256" key="2">
    <source>
        <dbReference type="ARBA" id="ARBA00022679"/>
    </source>
</evidence>
<dbReference type="Gene3D" id="3.90.550.10">
    <property type="entry name" value="Spore Coat Polysaccharide Biosynthesis Protein SpsA, Chain A"/>
    <property type="match status" value="1"/>
</dbReference>
<dbReference type="GO" id="GO:0008713">
    <property type="term" value="F:ADP-heptose-lipopolysaccharide heptosyltransferase activity"/>
    <property type="evidence" value="ECO:0007669"/>
    <property type="project" value="TreeGrafter"/>
</dbReference>
<dbReference type="PANTHER" id="PTHR30160:SF1">
    <property type="entry name" value="LIPOPOLYSACCHARIDE 1,2-N-ACETYLGLUCOSAMINETRANSFERASE-RELATED"/>
    <property type="match status" value="1"/>
</dbReference>
<name>A0A931H472_9BURK</name>
<dbReference type="Gene3D" id="3.40.50.2000">
    <property type="entry name" value="Glycogen Phosphorylase B"/>
    <property type="match status" value="2"/>
</dbReference>
<reference evidence="4" key="1">
    <citation type="submission" date="2020-11" db="EMBL/GenBank/DDBJ databases">
        <title>Bacterial whole genome sequence for Caenimonas sp. DR4.4.</title>
        <authorList>
            <person name="Le V."/>
            <person name="Ko S.-R."/>
            <person name="Ahn C.-Y."/>
            <person name="Oh H.-M."/>
        </authorList>
    </citation>
    <scope>NUCLEOTIDE SEQUENCE</scope>
    <source>
        <strain evidence="4">DR4.4</strain>
    </source>
</reference>
<evidence type="ECO:0000259" key="3">
    <source>
        <dbReference type="Pfam" id="PF00535"/>
    </source>
</evidence>
<keyword evidence="1" id="KW-0328">Glycosyltransferase</keyword>
<keyword evidence="2" id="KW-0808">Transferase</keyword>
<dbReference type="InterPro" id="IPR002201">
    <property type="entry name" value="Glyco_trans_9"/>
</dbReference>
<accession>A0A931H472</accession>
<dbReference type="RefSeq" id="WP_196986053.1">
    <property type="nucleotide sequence ID" value="NZ_JADWYS010000001.1"/>
</dbReference>
<comment type="caution">
    <text evidence="4">The sequence shown here is derived from an EMBL/GenBank/DDBJ whole genome shotgun (WGS) entry which is preliminary data.</text>
</comment>
<protein>
    <submittedName>
        <fullName evidence="4">Glycosyltransferase</fullName>
    </submittedName>
</protein>
<gene>
    <name evidence="4" type="ORF">I5803_09115</name>
</gene>
<dbReference type="SUPFAM" id="SSF53448">
    <property type="entry name" value="Nucleotide-diphospho-sugar transferases"/>
    <property type="match status" value="1"/>
</dbReference>
<sequence length="1294" mass="140775">MSLDEVAPDSGQQRADRSQATLPLRVVIDAARFDQDGALNCLGWAVGSPEIIALTVMSRGQEIGRAKYGLKRPDVGERMARYPGAAVSGFSFVGSSPLLSDLRFITLQVLQRDGKQTNVLVPLAMQADSPVHVSRTASVARAVPDTPPQRPAAALRMHCDKVTIRADGSVGASGWALHKSGISSIEIFVGDAKVGEATAVLPRPDVADEYPEAAQGPNCGFEFRGAVGRPLEGPQHVSVRVRSNSGEEVTARRTVEVEATARPAAVAGASAIRLHLDAPESADGVVRGKVDDRLTVIGWAVGQAAIASVTVYFDDERLGDAYHGIRRQDIEQAVPDWPNALLSGFAFAVPARVLRNGDHRLKVVATDAEGRTQAVEVSVAVDRQSGNARQPLRTRIPFVETQTLRNLLESWRQSPRFLAIVPVREFGEAGESLAATLKSICAQTYADWQVIVLHDLRGAQATSLKKRSLEAMGEVAARLSVRSLGETGWPEAARGASDLVAVLRPGDVWASDAFIRFALRFASGDRGPAVIYADERRQDELSGEWQAFHKPGWSPQLAWSTNYLGRGWVATSPLAQEEFQTPGAYACASDYERVLRMTERAKAVIHLPQLLTQLGGTADTPQAERAALQSAMRRRGEGAKVLQGLVRGSYRIKPAAAVVGKVSIIIPTIAARGLVETCVRSIRERSTYTDFEIILVDNIRGPSAKWKRWFKANANRVVHVDEDFNWSRLNNLGRKQASGDYLLFLNDDIEVIEPGWLEALLEQACNPQVGVVGARLLYPDGKVQHAGMFLSNHGVARHAFRFAEADDAGYFGQSLTLRNVAAVTGACMMVKAEVFDRLGGFDEAHSVINNDIDFCLRAQAAGLNVVYTPFAQLRHHELASRAQVADVYDRSAFLKQWAAAFDHGDPYFNPNLLADADDFLIDTEPLRTIFAGSPLFDAAAIRRILVVKLDHIGDFITSIPAIRKLHAAFPEASLTLLVAPAVAQLARSLEGVSEVIEFSFFHARSGSGMVPLTPEALDALRARLVARQFDLAADLRKHPDTRHLLQCTGAVWLAGFDHRGEFPWLDIALEWEGDLATRNKHSHVSEDLVNLVSAITNAGEVDRSLMPREASLGPLPANVPEEIYRRPVVCIHPAAGSPMRQWPAAHFSRLVDLLVRALPVNVVLVGGPDEVDLAGEVLAGVTDRKRVWSLVGKTKLSEMPAVLQRCALFIGNNSGPQHLAAALGVPTVAIHSAVIDSREWGPIGTRAIALRRDMHCGPCYLATPGDCFRGLACLTQITPRSVFERCREFLRIPQ</sequence>
<evidence type="ECO:0000313" key="5">
    <source>
        <dbReference type="Proteomes" id="UP000651050"/>
    </source>
</evidence>
<dbReference type="Pfam" id="PF00535">
    <property type="entry name" value="Glycos_transf_2"/>
    <property type="match status" value="1"/>
</dbReference>
<proteinExistence type="predicted"/>
<dbReference type="CDD" id="cd03789">
    <property type="entry name" value="GT9_LPS_heptosyltransferase"/>
    <property type="match status" value="1"/>
</dbReference>
<dbReference type="CDD" id="cd04186">
    <property type="entry name" value="GT_2_like_c"/>
    <property type="match status" value="1"/>
</dbReference>
<dbReference type="Pfam" id="PF01075">
    <property type="entry name" value="Glyco_transf_9"/>
    <property type="match status" value="1"/>
</dbReference>
<evidence type="ECO:0000313" key="4">
    <source>
        <dbReference type="EMBL" id="MBG9388178.1"/>
    </source>
</evidence>
<dbReference type="InterPro" id="IPR001173">
    <property type="entry name" value="Glyco_trans_2-like"/>
</dbReference>
<dbReference type="PANTHER" id="PTHR30160">
    <property type="entry name" value="TETRAACYLDISACCHARIDE 4'-KINASE-RELATED"/>
    <property type="match status" value="1"/>
</dbReference>
<dbReference type="EMBL" id="JADWYS010000001">
    <property type="protein sequence ID" value="MBG9388178.1"/>
    <property type="molecule type" value="Genomic_DNA"/>
</dbReference>
<dbReference type="InterPro" id="IPR051199">
    <property type="entry name" value="LPS_LOS_Heptosyltrfase"/>
</dbReference>